<dbReference type="GO" id="GO:0050821">
    <property type="term" value="P:protein stabilization"/>
    <property type="evidence" value="ECO:0007669"/>
    <property type="project" value="TreeGrafter"/>
</dbReference>
<dbReference type="PANTHER" id="PTHR35089">
    <property type="entry name" value="CHAPERONE PROTEIN SKP"/>
    <property type="match status" value="1"/>
</dbReference>
<dbReference type="SMART" id="SM00935">
    <property type="entry name" value="OmpH"/>
    <property type="match status" value="1"/>
</dbReference>
<accession>A0A1C3E5M6</accession>
<dbReference type="Gene3D" id="3.30.910.20">
    <property type="entry name" value="Skp domain"/>
    <property type="match status" value="1"/>
</dbReference>
<dbReference type="SUPFAM" id="SSF111384">
    <property type="entry name" value="OmpH-like"/>
    <property type="match status" value="1"/>
</dbReference>
<dbReference type="PANTHER" id="PTHR35089:SF1">
    <property type="entry name" value="CHAPERONE PROTEIN SKP"/>
    <property type="match status" value="1"/>
</dbReference>
<reference evidence="4 5" key="1">
    <citation type="submission" date="2016-05" db="EMBL/GenBank/DDBJ databases">
        <title>Genomic and physiological characterization of Planctopirus sp. isolated from fresh water lake.</title>
        <authorList>
            <person name="Subhash Y."/>
            <person name="Ramana C."/>
        </authorList>
    </citation>
    <scope>NUCLEOTIDE SEQUENCE [LARGE SCALE GENOMIC DNA]</scope>
    <source>
        <strain evidence="4 5">JC280</strain>
    </source>
</reference>
<dbReference type="STRING" id="1841610.A6X21_12710"/>
<evidence type="ECO:0000256" key="3">
    <source>
        <dbReference type="SAM" id="MobiDB-lite"/>
    </source>
</evidence>
<dbReference type="OrthoDB" id="211904at2"/>
<dbReference type="GO" id="GO:0051082">
    <property type="term" value="F:unfolded protein binding"/>
    <property type="evidence" value="ECO:0007669"/>
    <property type="project" value="InterPro"/>
</dbReference>
<dbReference type="AlphaFoldDB" id="A0A1C3E5M6"/>
<evidence type="ECO:0008006" key="6">
    <source>
        <dbReference type="Google" id="ProtNLM"/>
    </source>
</evidence>
<keyword evidence="5" id="KW-1185">Reference proteome</keyword>
<dbReference type="Proteomes" id="UP000094828">
    <property type="component" value="Unassembled WGS sequence"/>
</dbReference>
<feature type="region of interest" description="Disordered" evidence="3">
    <location>
        <begin position="259"/>
        <end position="288"/>
    </location>
</feature>
<dbReference type="GO" id="GO:0005829">
    <property type="term" value="C:cytosol"/>
    <property type="evidence" value="ECO:0007669"/>
    <property type="project" value="TreeGrafter"/>
</dbReference>
<dbReference type="InterPro" id="IPR024930">
    <property type="entry name" value="Skp_dom_sf"/>
</dbReference>
<evidence type="ECO:0000256" key="2">
    <source>
        <dbReference type="ARBA" id="ARBA00022729"/>
    </source>
</evidence>
<organism evidence="4 5">
    <name type="scientific">Planctopirus hydrillae</name>
    <dbReference type="NCBI Taxonomy" id="1841610"/>
    <lineage>
        <taxon>Bacteria</taxon>
        <taxon>Pseudomonadati</taxon>
        <taxon>Planctomycetota</taxon>
        <taxon>Planctomycetia</taxon>
        <taxon>Planctomycetales</taxon>
        <taxon>Planctomycetaceae</taxon>
        <taxon>Planctopirus</taxon>
    </lineage>
</organism>
<dbReference type="InterPro" id="IPR005632">
    <property type="entry name" value="Chaperone_Skp"/>
</dbReference>
<comment type="caution">
    <text evidence="4">The sequence shown here is derived from an EMBL/GenBank/DDBJ whole genome shotgun (WGS) entry which is preliminary data.</text>
</comment>
<sequence>MDGRNMRPLLPIGKFGRFLFERMVACWISLWTRFSKGAKPTPIARLGPIVMFREAKTMSKIMCSLKTSKRWKFFAPLLGFSLLAPLSTGCNQQPAGGAVAVVDLDQVAELTGVTAEIKTKLAAKEQTLNGELLTAQAKLRQELANRKTAAGELPSREEAQKLQQFEASANRALASARNTAKTLLDQERLKLVAQFREQIKPVMAEIAKEKGYSVIIPKNDGLLLAISPGVEITEAVSAKIGRGTIHLGTTDVAAKTEAAARSMAPALPAEHEAATPANTTPAPELPNE</sequence>
<evidence type="ECO:0000256" key="1">
    <source>
        <dbReference type="ARBA" id="ARBA00009091"/>
    </source>
</evidence>
<dbReference type="EMBL" id="LYDR01000152">
    <property type="protein sequence ID" value="ODA28556.1"/>
    <property type="molecule type" value="Genomic_DNA"/>
</dbReference>
<keyword evidence="2" id="KW-0732">Signal</keyword>
<evidence type="ECO:0000313" key="5">
    <source>
        <dbReference type="Proteomes" id="UP000094828"/>
    </source>
</evidence>
<comment type="similarity">
    <text evidence="1">Belongs to the Skp family.</text>
</comment>
<proteinExistence type="inferred from homology"/>
<dbReference type="Pfam" id="PF03938">
    <property type="entry name" value="OmpH"/>
    <property type="match status" value="1"/>
</dbReference>
<evidence type="ECO:0000313" key="4">
    <source>
        <dbReference type="EMBL" id="ODA28556.1"/>
    </source>
</evidence>
<gene>
    <name evidence="4" type="ORF">A6X21_12710</name>
</gene>
<name>A0A1C3E5M6_9PLAN</name>
<protein>
    <recommendedName>
        <fullName evidence="6">Outer membrane chaperone Skp</fullName>
    </recommendedName>
</protein>